<gene>
    <name evidence="7" type="ORF">TRUGW13939_10124</name>
</gene>
<feature type="compositionally biased region" description="Polar residues" evidence="4">
    <location>
        <begin position="77"/>
        <end position="91"/>
    </location>
</feature>
<evidence type="ECO:0000256" key="1">
    <source>
        <dbReference type="ARBA" id="ARBA00023015"/>
    </source>
</evidence>
<evidence type="ECO:0000256" key="2">
    <source>
        <dbReference type="ARBA" id="ARBA00023163"/>
    </source>
</evidence>
<dbReference type="GO" id="GO:0005634">
    <property type="term" value="C:nucleus"/>
    <property type="evidence" value="ECO:0007669"/>
    <property type="project" value="TreeGrafter"/>
</dbReference>
<keyword evidence="1" id="KW-0805">Transcription regulation</keyword>
<dbReference type="GO" id="GO:0006351">
    <property type="term" value="P:DNA-templated transcription"/>
    <property type="evidence" value="ECO:0007669"/>
    <property type="project" value="InterPro"/>
</dbReference>
<keyword evidence="3" id="KW-0539">Nucleus</keyword>
<feature type="domain" description="Xylanolytic transcriptional activator regulatory" evidence="6">
    <location>
        <begin position="268"/>
        <end position="343"/>
    </location>
</feature>
<keyword evidence="5" id="KW-0812">Transmembrane</keyword>
<feature type="region of interest" description="Disordered" evidence="4">
    <location>
        <begin position="56"/>
        <end position="91"/>
    </location>
</feature>
<protein>
    <recommendedName>
        <fullName evidence="6">Xylanolytic transcriptional activator regulatory domain-containing protein</fullName>
    </recommendedName>
</protein>
<dbReference type="PANTHER" id="PTHR47424:SF15">
    <property type="entry name" value="ZN(II)2CYS6 TRANSCRIPTION FACTOR (EUROFUNG)"/>
    <property type="match status" value="1"/>
</dbReference>
<keyword evidence="5" id="KW-1133">Transmembrane helix</keyword>
<evidence type="ECO:0000256" key="3">
    <source>
        <dbReference type="ARBA" id="ARBA00023242"/>
    </source>
</evidence>
<evidence type="ECO:0000259" key="6">
    <source>
        <dbReference type="SMART" id="SM00906"/>
    </source>
</evidence>
<keyword evidence="5" id="KW-0472">Membrane</keyword>
<dbReference type="Pfam" id="PF04082">
    <property type="entry name" value="Fungal_trans"/>
    <property type="match status" value="1"/>
</dbReference>
<dbReference type="Proteomes" id="UP000509510">
    <property type="component" value="Chromosome V"/>
</dbReference>
<dbReference type="InterPro" id="IPR051127">
    <property type="entry name" value="Fungal_SecMet_Regulators"/>
</dbReference>
<proteinExistence type="predicted"/>
<feature type="transmembrane region" description="Helical" evidence="5">
    <location>
        <begin position="491"/>
        <end position="511"/>
    </location>
</feature>
<dbReference type="PANTHER" id="PTHR47424">
    <property type="entry name" value="REGULATORY PROTEIN GAL4"/>
    <property type="match status" value="1"/>
</dbReference>
<evidence type="ECO:0000256" key="5">
    <source>
        <dbReference type="SAM" id="Phobius"/>
    </source>
</evidence>
<organism evidence="7 8">
    <name type="scientific">Talaromyces rugulosus</name>
    <name type="common">Penicillium rugulosum</name>
    <dbReference type="NCBI Taxonomy" id="121627"/>
    <lineage>
        <taxon>Eukaryota</taxon>
        <taxon>Fungi</taxon>
        <taxon>Dikarya</taxon>
        <taxon>Ascomycota</taxon>
        <taxon>Pezizomycotina</taxon>
        <taxon>Eurotiomycetes</taxon>
        <taxon>Eurotiomycetidae</taxon>
        <taxon>Eurotiales</taxon>
        <taxon>Trichocomaceae</taxon>
        <taxon>Talaromyces</taxon>
        <taxon>Talaromyces sect. Islandici</taxon>
    </lineage>
</organism>
<dbReference type="CDD" id="cd12148">
    <property type="entry name" value="fungal_TF_MHR"/>
    <property type="match status" value="1"/>
</dbReference>
<sequence length="645" mass="72884">MHLLCWPIPQVGHVTSLNSPRFTQGATSSIIDFWPNNESQTSSVHEHPVQNLRSFDVGQPQQRGATPASLAMDENSHSSSVNPPRNTSSYVMDTNLHTKNLEFYGPTSSVAFFRHVETLSNSQTTDPSTGQLEPSSAALLHNTDFQHDMPQNLPVAPPEAEINTDRFHFRVARRFLDAYFSNIHYIQPLFDEEVFLSRCEDLWFNKPSKQPLSFVALYYATLSLGGLVMTFENAELYGADRFTWSRKLFNNALSISKVCQHELNPHVAYLYSGQAARTSLAIGINRNPINPDATDPRASTIASKTWWAVYCLDIQTSFALGRPDSLGPDQYHTQFLPTEASSNENTRPHILDIVPCMVGLSRIMRKVALDLYTQSCNMGQKLQIAKTLDAELENWFEKVPSHFRAEQQSGSDLSLKPRRLDGYIKKQSVVLRLRYLNLRMVIHGVFMTDAKLKISDEGESLRKCQYLCIQSAEDAIDLIYSTFRTDDYFQAWWYNATYTLFAVSILLAVVFRQLARTQQKLESIFAHIDRAIAVLQAMDDCVVARNATSIIQRTLARAKKIRQPALVPSSSRDGDLNGVLHPAVNVENHSESENADTLLHPHTMDIDELGEAVDDLDWISTYPFIDSQQASFWTEWAHEINTLGT</sequence>
<dbReference type="KEGG" id="trg:TRUGW13939_10124"/>
<dbReference type="GO" id="GO:0000981">
    <property type="term" value="F:DNA-binding transcription factor activity, RNA polymerase II-specific"/>
    <property type="evidence" value="ECO:0007669"/>
    <property type="project" value="TreeGrafter"/>
</dbReference>
<keyword evidence="2" id="KW-0804">Transcription</keyword>
<dbReference type="AlphaFoldDB" id="A0A7H8R9H9"/>
<evidence type="ECO:0000313" key="7">
    <source>
        <dbReference type="EMBL" id="QKX62956.1"/>
    </source>
</evidence>
<dbReference type="SMART" id="SM00906">
    <property type="entry name" value="Fungal_trans"/>
    <property type="match status" value="1"/>
</dbReference>
<dbReference type="GO" id="GO:0000435">
    <property type="term" value="P:positive regulation of transcription from RNA polymerase II promoter by galactose"/>
    <property type="evidence" value="ECO:0007669"/>
    <property type="project" value="TreeGrafter"/>
</dbReference>
<dbReference type="RefSeq" id="XP_035349130.1">
    <property type="nucleotide sequence ID" value="XM_035493237.1"/>
</dbReference>
<keyword evidence="8" id="KW-1185">Reference proteome</keyword>
<dbReference type="GO" id="GO:0000978">
    <property type="term" value="F:RNA polymerase II cis-regulatory region sequence-specific DNA binding"/>
    <property type="evidence" value="ECO:0007669"/>
    <property type="project" value="TreeGrafter"/>
</dbReference>
<dbReference type="GO" id="GO:0008270">
    <property type="term" value="F:zinc ion binding"/>
    <property type="evidence" value="ECO:0007669"/>
    <property type="project" value="InterPro"/>
</dbReference>
<evidence type="ECO:0000313" key="8">
    <source>
        <dbReference type="Proteomes" id="UP000509510"/>
    </source>
</evidence>
<dbReference type="EMBL" id="CP055902">
    <property type="protein sequence ID" value="QKX62956.1"/>
    <property type="molecule type" value="Genomic_DNA"/>
</dbReference>
<accession>A0A7H8R9H9</accession>
<evidence type="ECO:0000256" key="4">
    <source>
        <dbReference type="SAM" id="MobiDB-lite"/>
    </source>
</evidence>
<dbReference type="OrthoDB" id="4226793at2759"/>
<dbReference type="GeneID" id="55997605"/>
<reference evidence="8" key="1">
    <citation type="submission" date="2020-06" db="EMBL/GenBank/DDBJ databases">
        <title>A chromosome-scale genome assembly of Talaromyces rugulosus W13939.</title>
        <authorList>
            <person name="Wang B."/>
            <person name="Guo L."/>
            <person name="Ye K."/>
            <person name="Wang L."/>
        </authorList>
    </citation>
    <scope>NUCLEOTIDE SEQUENCE [LARGE SCALE GENOMIC DNA]</scope>
    <source>
        <strain evidence="8">W13939</strain>
    </source>
</reference>
<dbReference type="InterPro" id="IPR007219">
    <property type="entry name" value="XnlR_reg_dom"/>
</dbReference>
<name>A0A7H8R9H9_TALRU</name>